<reference evidence="1 2" key="1">
    <citation type="submission" date="2024-09" db="EMBL/GenBank/DDBJ databases">
        <authorList>
            <person name="Lee S.D."/>
        </authorList>
    </citation>
    <scope>NUCLEOTIDE SEQUENCE [LARGE SCALE GENOMIC DNA]</scope>
    <source>
        <strain evidence="1 2">N8-3</strain>
    </source>
</reference>
<evidence type="ECO:0000313" key="1">
    <source>
        <dbReference type="EMBL" id="MFC1415815.1"/>
    </source>
</evidence>
<gene>
    <name evidence="1" type="ORF">ACEZDE_04020</name>
</gene>
<accession>A0ABV6VPY9</accession>
<dbReference type="Proteomes" id="UP001592531">
    <property type="component" value="Unassembled WGS sequence"/>
</dbReference>
<organism evidence="1 2">
    <name type="scientific">Streptacidiphilus cavernicola</name>
    <dbReference type="NCBI Taxonomy" id="3342716"/>
    <lineage>
        <taxon>Bacteria</taxon>
        <taxon>Bacillati</taxon>
        <taxon>Actinomycetota</taxon>
        <taxon>Actinomycetes</taxon>
        <taxon>Kitasatosporales</taxon>
        <taxon>Streptomycetaceae</taxon>
        <taxon>Streptacidiphilus</taxon>
    </lineage>
</organism>
<keyword evidence="2" id="KW-1185">Reference proteome</keyword>
<evidence type="ECO:0000313" key="2">
    <source>
        <dbReference type="Proteomes" id="UP001592531"/>
    </source>
</evidence>
<sequence length="73" mass="7950">MIALALADPPRRRTALTDAAVAMAFATAGALAARQTPQPPVTPADRRRLIPLRDRWAHSLARFVVPDVLRPVD</sequence>
<name>A0ABV6VPY9_9ACTN</name>
<protein>
    <submittedName>
        <fullName evidence="1">Uncharacterized protein</fullName>
    </submittedName>
</protein>
<comment type="caution">
    <text evidence="1">The sequence shown here is derived from an EMBL/GenBank/DDBJ whole genome shotgun (WGS) entry which is preliminary data.</text>
</comment>
<dbReference type="EMBL" id="JBHFAB010000002">
    <property type="protein sequence ID" value="MFC1415815.1"/>
    <property type="molecule type" value="Genomic_DNA"/>
</dbReference>
<dbReference type="RefSeq" id="WP_380532162.1">
    <property type="nucleotide sequence ID" value="NZ_JBHFAB010000002.1"/>
</dbReference>
<proteinExistence type="predicted"/>